<proteinExistence type="inferred from homology"/>
<feature type="chain" id="PRO_5009985415" description="Probable endolytic peptidoglycan transglycosylase RlpA" evidence="6">
    <location>
        <begin position="17"/>
        <end position="252"/>
    </location>
</feature>
<dbReference type="PROSITE" id="PS51724">
    <property type="entry name" value="SPOR"/>
    <property type="match status" value="1"/>
</dbReference>
<dbReference type="GO" id="GO:0008932">
    <property type="term" value="F:lytic endotransglycosylase activity"/>
    <property type="evidence" value="ECO:0007669"/>
    <property type="project" value="UniProtKB-UniRule"/>
</dbReference>
<dbReference type="GO" id="GO:0042834">
    <property type="term" value="F:peptidoglycan binding"/>
    <property type="evidence" value="ECO:0007669"/>
    <property type="project" value="InterPro"/>
</dbReference>
<evidence type="ECO:0000256" key="3">
    <source>
        <dbReference type="ARBA" id="ARBA00023316"/>
    </source>
</evidence>
<dbReference type="GO" id="GO:0000270">
    <property type="term" value="P:peptidoglycan metabolic process"/>
    <property type="evidence" value="ECO:0007669"/>
    <property type="project" value="UniProtKB-UniRule"/>
</dbReference>
<evidence type="ECO:0000313" key="8">
    <source>
        <dbReference type="EMBL" id="BAU23403.1"/>
    </source>
</evidence>
<reference evidence="9" key="2">
    <citation type="journal article" date="2016" name="Int. J. Syst. Evol. Microbiol.">
        <title>Caldimicrobium thiodismutans sp. nov., a sulfur-disproportionating bacterium isolated from a hot spring.</title>
        <authorList>
            <person name="Kojima H."/>
            <person name="Umezawa K."/>
            <person name="Fukui M."/>
        </authorList>
    </citation>
    <scope>NUCLEOTIDE SEQUENCE [LARGE SCALE GENOMIC DNA]</scope>
    <source>
        <strain evidence="9">TF1</strain>
    </source>
</reference>
<protein>
    <recommendedName>
        <fullName evidence="4">Probable endolytic peptidoglycan transglycosylase RlpA</fullName>
        <ecNumber evidence="4">4.2.2.-</ecNumber>
    </recommendedName>
</protein>
<reference evidence="8 9" key="1">
    <citation type="journal article" date="2016" name="Int. J. Syst. Evol. Microbiol.">
        <title>Caldimicrobium thiodismutans sp. nov., a sulfur-disproportionating bacterium isolated from a hot spring, and emended description of the genus Caldimicrobium.</title>
        <authorList>
            <person name="Kojima H."/>
            <person name="Umezawa K."/>
            <person name="Fukui M."/>
        </authorList>
    </citation>
    <scope>NUCLEOTIDE SEQUENCE [LARGE SCALE GENOMIC DNA]</scope>
    <source>
        <strain evidence="8 9">TF1</strain>
    </source>
</reference>
<dbReference type="GO" id="GO:0071555">
    <property type="term" value="P:cell wall organization"/>
    <property type="evidence" value="ECO:0007669"/>
    <property type="project" value="UniProtKB-KW"/>
</dbReference>
<dbReference type="Gene3D" id="3.30.70.1070">
    <property type="entry name" value="Sporulation related repeat"/>
    <property type="match status" value="1"/>
</dbReference>
<keyword evidence="4" id="KW-1003">Cell membrane</keyword>
<evidence type="ECO:0000259" key="7">
    <source>
        <dbReference type="PROSITE" id="PS51724"/>
    </source>
</evidence>
<evidence type="ECO:0000313" key="9">
    <source>
        <dbReference type="Proteomes" id="UP000068196"/>
    </source>
</evidence>
<dbReference type="Pfam" id="PF05036">
    <property type="entry name" value="SPOR"/>
    <property type="match status" value="1"/>
</dbReference>
<dbReference type="GO" id="GO:0005886">
    <property type="term" value="C:plasma membrane"/>
    <property type="evidence" value="ECO:0007669"/>
    <property type="project" value="UniProtKB-SubCell"/>
</dbReference>
<dbReference type="InterPro" id="IPR036908">
    <property type="entry name" value="RlpA-like_sf"/>
</dbReference>
<dbReference type="EMBL" id="AP014945">
    <property type="protein sequence ID" value="BAU23403.1"/>
    <property type="molecule type" value="Genomic_DNA"/>
</dbReference>
<keyword evidence="3 4" id="KW-0961">Cell wall biogenesis/degradation</keyword>
<dbReference type="HAMAP" id="MF_02071">
    <property type="entry name" value="RlpA"/>
    <property type="match status" value="1"/>
</dbReference>
<dbReference type="InterPro" id="IPR036680">
    <property type="entry name" value="SPOR-like_sf"/>
</dbReference>
<dbReference type="InterPro" id="IPR007730">
    <property type="entry name" value="SPOR-like_dom"/>
</dbReference>
<organism evidence="8 9">
    <name type="scientific">Caldimicrobium thiodismutans</name>
    <dbReference type="NCBI Taxonomy" id="1653476"/>
    <lineage>
        <taxon>Bacteria</taxon>
        <taxon>Pseudomonadati</taxon>
        <taxon>Thermodesulfobacteriota</taxon>
        <taxon>Thermodesulfobacteria</taxon>
        <taxon>Thermodesulfobacteriales</taxon>
        <taxon>Thermodesulfobacteriaceae</taxon>
        <taxon>Caldimicrobium</taxon>
    </lineage>
</organism>
<name>A0A0U4W2U1_9BACT</name>
<dbReference type="NCBIfam" id="TIGR00413">
    <property type="entry name" value="rlpA"/>
    <property type="match status" value="1"/>
</dbReference>
<dbReference type="PANTHER" id="PTHR34183:SF1">
    <property type="entry name" value="ENDOLYTIC PEPTIDOGLYCAN TRANSGLYCOSYLASE RLPA"/>
    <property type="match status" value="1"/>
</dbReference>
<dbReference type="PANTHER" id="PTHR34183">
    <property type="entry name" value="ENDOLYTIC PEPTIDOGLYCAN TRANSGLYCOSYLASE RLPA"/>
    <property type="match status" value="1"/>
</dbReference>
<dbReference type="STRING" id="1653476.THC_1019"/>
<keyword evidence="4" id="KW-0564">Palmitate</keyword>
<evidence type="ECO:0000256" key="2">
    <source>
        <dbReference type="ARBA" id="ARBA00023239"/>
    </source>
</evidence>
<evidence type="ECO:0000256" key="4">
    <source>
        <dbReference type="HAMAP-Rule" id="MF_02071"/>
    </source>
</evidence>
<dbReference type="Gene3D" id="2.40.40.10">
    <property type="entry name" value="RlpA-like domain"/>
    <property type="match status" value="1"/>
</dbReference>
<keyword evidence="1 6" id="KW-0732">Signal</keyword>
<dbReference type="SUPFAM" id="SSF110997">
    <property type="entry name" value="Sporulation related repeat"/>
    <property type="match status" value="1"/>
</dbReference>
<dbReference type="KEGG" id="cthi:THC_1019"/>
<dbReference type="InterPro" id="IPR009009">
    <property type="entry name" value="RlpA-like_DPBB"/>
</dbReference>
<dbReference type="AlphaFoldDB" id="A0A0U4W2U1"/>
<keyword evidence="4 8" id="KW-0449">Lipoprotein</keyword>
<dbReference type="OrthoDB" id="9779128at2"/>
<dbReference type="CDD" id="cd22268">
    <property type="entry name" value="DPBB_RlpA-like"/>
    <property type="match status" value="1"/>
</dbReference>
<sequence length="252" mass="28895">MRFLLLLLSLILVSCARPPRQPSPPPQIIAPEESSKYLPGWMRPYTINGKTYYPLPKAEGYEEVCLASWYGPGFHGRQTSGGEIYNMYEYTAAHKLLPLGTYVLVTNLENGRELVVRINDRGPFVEDRCIDLSFASAKELGLHGKGLARVKIVALSEGELINSKVVYKDIPNFRFNEFYLQVGAFKNYANALKYKLELEQEFEQVSIEPYQHPEKGLFYRVQIFLSKDLYKAQEQALILKKDRFRTAFLVAK</sequence>
<keyword evidence="4" id="KW-0472">Membrane</keyword>
<evidence type="ECO:0000256" key="1">
    <source>
        <dbReference type="ARBA" id="ARBA00022729"/>
    </source>
</evidence>
<dbReference type="RefSeq" id="WP_068514266.1">
    <property type="nucleotide sequence ID" value="NZ_AP014945.1"/>
</dbReference>
<dbReference type="SUPFAM" id="SSF50685">
    <property type="entry name" value="Barwin-like endoglucanases"/>
    <property type="match status" value="1"/>
</dbReference>
<dbReference type="PATRIC" id="fig|1653476.3.peg.1067"/>
<feature type="domain" description="SPOR" evidence="7">
    <location>
        <begin position="172"/>
        <end position="252"/>
    </location>
</feature>
<evidence type="ECO:0000256" key="6">
    <source>
        <dbReference type="SAM" id="SignalP"/>
    </source>
</evidence>
<dbReference type="Proteomes" id="UP000068196">
    <property type="component" value="Chromosome"/>
</dbReference>
<keyword evidence="9" id="KW-1185">Reference proteome</keyword>
<dbReference type="Pfam" id="PF03330">
    <property type="entry name" value="DPBB_1"/>
    <property type="match status" value="1"/>
</dbReference>
<comment type="function">
    <text evidence="4">Lytic transglycosylase with a strong preference for naked glycan strands that lack stem peptides.</text>
</comment>
<gene>
    <name evidence="4" type="primary">rlpA</name>
    <name evidence="8" type="ORF">THC_1019</name>
</gene>
<comment type="subcellular location">
    <subcellularLocation>
        <location evidence="4">Cell membrane</location>
        <topology evidence="4">Lipid-anchor</topology>
    </subcellularLocation>
</comment>
<comment type="similarity">
    <text evidence="4 5">Belongs to the RlpA family.</text>
</comment>
<dbReference type="EC" id="4.2.2.-" evidence="4"/>
<keyword evidence="2 4" id="KW-0456">Lyase</keyword>
<feature type="signal peptide" evidence="6">
    <location>
        <begin position="1"/>
        <end position="16"/>
    </location>
</feature>
<accession>A0A0U4W2U1</accession>
<dbReference type="InterPro" id="IPR034718">
    <property type="entry name" value="RlpA"/>
</dbReference>
<dbReference type="InterPro" id="IPR012997">
    <property type="entry name" value="RplA"/>
</dbReference>
<evidence type="ECO:0000256" key="5">
    <source>
        <dbReference type="RuleBase" id="RU003495"/>
    </source>
</evidence>
<dbReference type="PROSITE" id="PS51257">
    <property type="entry name" value="PROKAR_LIPOPROTEIN"/>
    <property type="match status" value="1"/>
</dbReference>